<proteinExistence type="predicted"/>
<dbReference type="SUPFAM" id="SSF56801">
    <property type="entry name" value="Acetyl-CoA synthetase-like"/>
    <property type="match status" value="1"/>
</dbReference>
<dbReference type="InterPro" id="IPR045851">
    <property type="entry name" value="AMP-bd_C_sf"/>
</dbReference>
<dbReference type="Pfam" id="PF23562">
    <property type="entry name" value="AMP-binding_C_3"/>
    <property type="match status" value="1"/>
</dbReference>
<dbReference type="PANTHER" id="PTHR43813">
    <property type="entry name" value="ACYL-ACTIVATING ENZYME 16, CHLOROPLASTIC-RELATED"/>
    <property type="match status" value="1"/>
</dbReference>
<dbReference type="EMBL" id="DOOG01000075">
    <property type="protein sequence ID" value="HBU98081.1"/>
    <property type="molecule type" value="Genomic_DNA"/>
</dbReference>
<feature type="non-terminal residue" evidence="1">
    <location>
        <position position="1"/>
    </location>
</feature>
<dbReference type="InterPro" id="IPR052987">
    <property type="entry name" value="Chloroplast_AMP-bd_Enzymes"/>
</dbReference>
<accession>A0A358HSG3</accession>
<evidence type="ECO:0000313" key="2">
    <source>
        <dbReference type="Proteomes" id="UP000264753"/>
    </source>
</evidence>
<dbReference type="Gene3D" id="3.30.300.30">
    <property type="match status" value="1"/>
</dbReference>
<keyword evidence="1" id="KW-0436">Ligase</keyword>
<dbReference type="GO" id="GO:0016874">
    <property type="term" value="F:ligase activity"/>
    <property type="evidence" value="ECO:0007669"/>
    <property type="project" value="UniProtKB-KW"/>
</dbReference>
<gene>
    <name evidence="1" type="ORF">DEF21_09280</name>
</gene>
<name>A0A358HSG3_9PROT</name>
<reference evidence="1 2" key="1">
    <citation type="journal article" date="2018" name="Nat. Biotechnol.">
        <title>A standardized bacterial taxonomy based on genome phylogeny substantially revises the tree of life.</title>
        <authorList>
            <person name="Parks D.H."/>
            <person name="Chuvochina M."/>
            <person name="Waite D.W."/>
            <person name="Rinke C."/>
            <person name="Skarshewski A."/>
            <person name="Chaumeil P.A."/>
            <person name="Hugenholtz P."/>
        </authorList>
    </citation>
    <scope>NUCLEOTIDE SEQUENCE [LARGE SCALE GENOMIC DNA]</scope>
    <source>
        <strain evidence="1">UBA8707</strain>
    </source>
</reference>
<organism evidence="1 2">
    <name type="scientific">Thalassospira lucentensis</name>
    <dbReference type="NCBI Taxonomy" id="168935"/>
    <lineage>
        <taxon>Bacteria</taxon>
        <taxon>Pseudomonadati</taxon>
        <taxon>Pseudomonadota</taxon>
        <taxon>Alphaproteobacteria</taxon>
        <taxon>Rhodospirillales</taxon>
        <taxon>Thalassospiraceae</taxon>
        <taxon>Thalassospira</taxon>
    </lineage>
</organism>
<dbReference type="PANTHER" id="PTHR43813:SF1">
    <property type="entry name" value="ACYL-ACTIVATING ENZYME 16, CHLOROPLASTIC-RELATED"/>
    <property type="match status" value="1"/>
</dbReference>
<dbReference type="AlphaFoldDB" id="A0A358HSG3"/>
<protein>
    <submittedName>
        <fullName evidence="1">Long-chain fatty acid--CoA ligase</fullName>
    </submittedName>
</protein>
<evidence type="ECO:0000313" key="1">
    <source>
        <dbReference type="EMBL" id="HBU98081.1"/>
    </source>
</evidence>
<dbReference type="Proteomes" id="UP000264753">
    <property type="component" value="Unassembled WGS sequence"/>
</dbReference>
<sequence length="147" mass="17049">MITDRKKDIIVNSGGDNISPQRIEGLMTLETEISQAMVYGDDKPYLVAVIWPDEDFMREFARDNSINNDIDELSQNDTFRKIIRSAIDRVNTRLSTIEKVRSFMFAEAAFGIDNEMLTPSMKIRRHKIRDAYGQQLDGLYQRKRKGQ</sequence>
<comment type="caution">
    <text evidence="1">The sequence shown here is derived from an EMBL/GenBank/DDBJ whole genome shotgun (WGS) entry which is preliminary data.</text>
</comment>